<dbReference type="Pfam" id="PF08447">
    <property type="entry name" value="PAS_3"/>
    <property type="match status" value="1"/>
</dbReference>
<evidence type="ECO:0000256" key="1">
    <source>
        <dbReference type="SAM" id="Phobius"/>
    </source>
</evidence>
<dbReference type="NCBIfam" id="TIGR00254">
    <property type="entry name" value="GGDEF"/>
    <property type="match status" value="1"/>
</dbReference>
<dbReference type="Pfam" id="PF00990">
    <property type="entry name" value="GGDEF"/>
    <property type="match status" value="1"/>
</dbReference>
<dbReference type="InterPro" id="IPR035965">
    <property type="entry name" value="PAS-like_dom_sf"/>
</dbReference>
<dbReference type="InterPro" id="IPR029787">
    <property type="entry name" value="Nucleotide_cyclase"/>
</dbReference>
<dbReference type="EMBL" id="ONZI01000002">
    <property type="protein sequence ID" value="SPJ33611.1"/>
    <property type="molecule type" value="Genomic_DNA"/>
</dbReference>
<dbReference type="CDD" id="cd00130">
    <property type="entry name" value="PAS"/>
    <property type="match status" value="1"/>
</dbReference>
<dbReference type="CDD" id="cd01949">
    <property type="entry name" value="GGDEF"/>
    <property type="match status" value="1"/>
</dbReference>
<dbReference type="NCBIfam" id="TIGR00229">
    <property type="entry name" value="sensory_box"/>
    <property type="match status" value="1"/>
</dbReference>
<dbReference type="SMART" id="SM00091">
    <property type="entry name" value="PAS"/>
    <property type="match status" value="1"/>
</dbReference>
<dbReference type="InterPro" id="IPR052155">
    <property type="entry name" value="Biofilm_reg_signaling"/>
</dbReference>
<dbReference type="InterPro" id="IPR000160">
    <property type="entry name" value="GGDEF_dom"/>
</dbReference>
<feature type="transmembrane region" description="Helical" evidence="1">
    <location>
        <begin position="35"/>
        <end position="51"/>
    </location>
</feature>
<dbReference type="Gene3D" id="3.30.450.20">
    <property type="entry name" value="PAS domain"/>
    <property type="match status" value="1"/>
</dbReference>
<keyword evidence="1" id="KW-0472">Membrane</keyword>
<dbReference type="Proteomes" id="UP000244934">
    <property type="component" value="Unassembled WGS sequence"/>
</dbReference>
<dbReference type="SUPFAM" id="SSF141868">
    <property type="entry name" value="EAL domain-like"/>
    <property type="match status" value="1"/>
</dbReference>
<dbReference type="SMART" id="SM00052">
    <property type="entry name" value="EAL"/>
    <property type="match status" value="1"/>
</dbReference>
<dbReference type="InterPro" id="IPR000014">
    <property type="entry name" value="PAS"/>
</dbReference>
<feature type="domain" description="GGDEF" evidence="4">
    <location>
        <begin position="241"/>
        <end position="374"/>
    </location>
</feature>
<evidence type="ECO:0000313" key="5">
    <source>
        <dbReference type="EMBL" id="SPJ33611.1"/>
    </source>
</evidence>
<dbReference type="PROSITE" id="PS50887">
    <property type="entry name" value="GGDEF"/>
    <property type="match status" value="1"/>
</dbReference>
<reference evidence="6" key="1">
    <citation type="submission" date="2018-03" db="EMBL/GenBank/DDBJ databases">
        <authorList>
            <person name="Navarro De La Torre S."/>
        </authorList>
    </citation>
    <scope>NUCLEOTIDE SEQUENCE [LARGE SCALE GENOMIC DNA]</scope>
    <source>
        <strain evidence="6">EAod3</strain>
    </source>
</reference>
<evidence type="ECO:0000313" key="6">
    <source>
        <dbReference type="Proteomes" id="UP000244934"/>
    </source>
</evidence>
<accession>A0A2R8CL67</accession>
<dbReference type="InterPro" id="IPR001633">
    <property type="entry name" value="EAL_dom"/>
</dbReference>
<organism evidence="5 6">
    <name type="scientific">Kushneria phyllosphaerae</name>
    <dbReference type="NCBI Taxonomy" id="2100822"/>
    <lineage>
        <taxon>Bacteria</taxon>
        <taxon>Pseudomonadati</taxon>
        <taxon>Pseudomonadota</taxon>
        <taxon>Gammaproteobacteria</taxon>
        <taxon>Oceanospirillales</taxon>
        <taxon>Halomonadaceae</taxon>
        <taxon>Kushneria</taxon>
    </lineage>
</organism>
<dbReference type="CDD" id="cd01948">
    <property type="entry name" value="EAL"/>
    <property type="match status" value="1"/>
</dbReference>
<dbReference type="SMART" id="SM00267">
    <property type="entry name" value="GGDEF"/>
    <property type="match status" value="1"/>
</dbReference>
<dbReference type="InterPro" id="IPR035919">
    <property type="entry name" value="EAL_sf"/>
</dbReference>
<dbReference type="PROSITE" id="PS50883">
    <property type="entry name" value="EAL"/>
    <property type="match status" value="1"/>
</dbReference>
<keyword evidence="1" id="KW-1133">Transmembrane helix</keyword>
<evidence type="ECO:0000259" key="4">
    <source>
        <dbReference type="PROSITE" id="PS50887"/>
    </source>
</evidence>
<keyword evidence="1" id="KW-0812">Transmembrane</keyword>
<dbReference type="Gene3D" id="3.20.20.450">
    <property type="entry name" value="EAL domain"/>
    <property type="match status" value="1"/>
</dbReference>
<dbReference type="PANTHER" id="PTHR44757:SF2">
    <property type="entry name" value="BIOFILM ARCHITECTURE MAINTENANCE PROTEIN MBAA"/>
    <property type="match status" value="1"/>
</dbReference>
<feature type="domain" description="EAL" evidence="3">
    <location>
        <begin position="383"/>
        <end position="636"/>
    </location>
</feature>
<proteinExistence type="predicted"/>
<dbReference type="SUPFAM" id="SSF55785">
    <property type="entry name" value="PYP-like sensor domain (PAS domain)"/>
    <property type="match status" value="1"/>
</dbReference>
<feature type="domain" description="PAS" evidence="2">
    <location>
        <begin position="82"/>
        <end position="154"/>
    </location>
</feature>
<dbReference type="Pfam" id="PF00563">
    <property type="entry name" value="EAL"/>
    <property type="match status" value="1"/>
</dbReference>
<dbReference type="PROSITE" id="PS50112">
    <property type="entry name" value="PAS"/>
    <property type="match status" value="1"/>
</dbReference>
<dbReference type="AlphaFoldDB" id="A0A2R8CL67"/>
<dbReference type="SUPFAM" id="SSF55073">
    <property type="entry name" value="Nucleotide cyclase"/>
    <property type="match status" value="1"/>
</dbReference>
<feature type="transmembrane region" description="Helical" evidence="1">
    <location>
        <begin position="12"/>
        <end position="29"/>
    </location>
</feature>
<protein>
    <submittedName>
        <fullName evidence="5">Phytochrome-like protein cph2</fullName>
    </submittedName>
</protein>
<dbReference type="Gene3D" id="3.30.70.270">
    <property type="match status" value="1"/>
</dbReference>
<sequence>MRISHNDPRYGLVLWIVGLVAALVITPFIGARNLAIMILGLALLAVLLAWHRTRSRNRQLYQQLHHPANRLSSHERLRYDRSEQRFRALLESLPRVAVQGYDRKRRVIYWNAASTQLYGYMPDEVMGCRFEELIIPQEMRESVVRAHQTWINEGVEIPGSEMELVHKSGRSVAVFSHHVMLGQHTDNPLMFCVDVDLSVQKQAHRDLEFIRRYDPLTLLPNRAAFIAELNRLLEDEDRHRAPLAVFFIDIEHFSEINDSLGYEQGNHLLTQVAERLSQHCYTSDLLARFGNDEFVMACTHLDSRRHALQLIDRVDSMFELPFMLDGKPHHITVSQGISLFPDNGEDAQSLIYAANVARNRARMPGESRFQIFSHEFHRDLIYQHELLKRLENAIDQQELALHFQPQISRSGRIESMEALLRWFPSEGGMVSPSEFIPLAERFGLMGRLGSWAIEALCCQQACWKAQGLHGYRVDINLSGEHLRSTAMLEELERTMQRHQLSMRDVGIEITENVLVQADETVKAHLQTLYHRGMKIAIDDFGTGYSSLAYLKQFPVTSLKIDRTFVMDSPESLKDRAILAGIVFIGHRLGLEVIAEGVETSEQLELVHELNVDLVQGFYYFRSMRAERITPLLETQPLFQGLRDPSLKK</sequence>
<evidence type="ECO:0000259" key="2">
    <source>
        <dbReference type="PROSITE" id="PS50112"/>
    </source>
</evidence>
<dbReference type="PANTHER" id="PTHR44757">
    <property type="entry name" value="DIGUANYLATE CYCLASE DGCP"/>
    <property type="match status" value="1"/>
</dbReference>
<keyword evidence="6" id="KW-1185">Reference proteome</keyword>
<name>A0A2R8CL67_9GAMM</name>
<gene>
    <name evidence="5" type="primary">cph2_1</name>
    <name evidence="5" type="ORF">KSP9073_01621</name>
</gene>
<dbReference type="RefSeq" id="WP_243409168.1">
    <property type="nucleotide sequence ID" value="NZ_ONZI01000002.1"/>
</dbReference>
<dbReference type="InterPro" id="IPR043128">
    <property type="entry name" value="Rev_trsase/Diguanyl_cyclase"/>
</dbReference>
<evidence type="ECO:0000259" key="3">
    <source>
        <dbReference type="PROSITE" id="PS50883"/>
    </source>
</evidence>
<dbReference type="InterPro" id="IPR013655">
    <property type="entry name" value="PAS_fold_3"/>
</dbReference>